<evidence type="ECO:0000256" key="1">
    <source>
        <dbReference type="ARBA" id="ARBA00004496"/>
    </source>
</evidence>
<keyword evidence="6 13" id="KW-0067">ATP-binding</keyword>
<dbReference type="Pfam" id="PF01820">
    <property type="entry name" value="Dala_Dala_lig_N"/>
    <property type="match status" value="1"/>
</dbReference>
<dbReference type="PANTHER" id="PTHR23132">
    <property type="entry name" value="D-ALANINE--D-ALANINE LIGASE"/>
    <property type="match status" value="1"/>
</dbReference>
<feature type="active site" evidence="11">
    <location>
        <position position="158"/>
    </location>
</feature>
<dbReference type="InterPro" id="IPR011761">
    <property type="entry name" value="ATP-grasp"/>
</dbReference>
<dbReference type="Pfam" id="PF07478">
    <property type="entry name" value="Dala_Dala_lig_C"/>
    <property type="match status" value="1"/>
</dbReference>
<evidence type="ECO:0000313" key="16">
    <source>
        <dbReference type="Proteomes" id="UP000317778"/>
    </source>
</evidence>
<name>A0A532V671_UNCT6</name>
<keyword evidence="3 10" id="KW-0963">Cytoplasm</keyword>
<dbReference type="GO" id="GO:0005524">
    <property type="term" value="F:ATP binding"/>
    <property type="evidence" value="ECO:0007669"/>
    <property type="project" value="UniProtKB-UniRule"/>
</dbReference>
<dbReference type="Gene3D" id="3.40.50.20">
    <property type="match status" value="1"/>
</dbReference>
<evidence type="ECO:0000256" key="5">
    <source>
        <dbReference type="ARBA" id="ARBA00022741"/>
    </source>
</evidence>
<gene>
    <name evidence="10" type="primary">ddl</name>
    <name evidence="15" type="ORF">CEE36_07260</name>
</gene>
<keyword evidence="5 13" id="KW-0547">Nucleotide-binding</keyword>
<dbReference type="InterPro" id="IPR013815">
    <property type="entry name" value="ATP_grasp_subdomain_1"/>
</dbReference>
<comment type="similarity">
    <text evidence="2 10">Belongs to the D-alanine--D-alanine ligase family.</text>
</comment>
<keyword evidence="12" id="KW-0464">Manganese</keyword>
<dbReference type="InterPro" id="IPR005905">
    <property type="entry name" value="D_ala_D_ala"/>
</dbReference>
<evidence type="ECO:0000256" key="10">
    <source>
        <dbReference type="HAMAP-Rule" id="MF_00047"/>
    </source>
</evidence>
<comment type="subcellular location">
    <subcellularLocation>
        <location evidence="1 10">Cytoplasm</location>
    </subcellularLocation>
</comment>
<dbReference type="EMBL" id="NJBO01000010">
    <property type="protein sequence ID" value="TKJ42691.1"/>
    <property type="molecule type" value="Genomic_DNA"/>
</dbReference>
<dbReference type="SUPFAM" id="SSF52440">
    <property type="entry name" value="PreATP-grasp domain"/>
    <property type="match status" value="1"/>
</dbReference>
<evidence type="ECO:0000259" key="14">
    <source>
        <dbReference type="PROSITE" id="PS50975"/>
    </source>
</evidence>
<dbReference type="NCBIfam" id="NF002378">
    <property type="entry name" value="PRK01372.1"/>
    <property type="match status" value="1"/>
</dbReference>
<dbReference type="InterPro" id="IPR011127">
    <property type="entry name" value="Dala_Dala_lig_N"/>
</dbReference>
<dbReference type="PIRSF" id="PIRSF039102">
    <property type="entry name" value="Ddl/VanB"/>
    <property type="match status" value="1"/>
</dbReference>
<dbReference type="PROSITE" id="PS50975">
    <property type="entry name" value="ATP_GRASP"/>
    <property type="match status" value="1"/>
</dbReference>
<proteinExistence type="inferred from homology"/>
<evidence type="ECO:0000256" key="4">
    <source>
        <dbReference type="ARBA" id="ARBA00022598"/>
    </source>
</evidence>
<dbReference type="HAMAP" id="MF_00047">
    <property type="entry name" value="Dala_Dala_lig"/>
    <property type="match status" value="1"/>
</dbReference>
<keyword evidence="7 10" id="KW-0133">Cell shape</keyword>
<comment type="function">
    <text evidence="10">Cell wall formation.</text>
</comment>
<dbReference type="GO" id="GO:0008716">
    <property type="term" value="F:D-alanine-D-alanine ligase activity"/>
    <property type="evidence" value="ECO:0007669"/>
    <property type="project" value="UniProtKB-UniRule"/>
</dbReference>
<feature type="domain" description="ATP-grasp" evidence="14">
    <location>
        <begin position="112"/>
        <end position="312"/>
    </location>
</feature>
<comment type="pathway">
    <text evidence="10">Cell wall biogenesis; peptidoglycan biosynthesis.</text>
</comment>
<keyword evidence="8 10" id="KW-0573">Peptidoglycan synthesis</keyword>
<dbReference type="InterPro" id="IPR016185">
    <property type="entry name" value="PreATP-grasp_dom_sf"/>
</dbReference>
<dbReference type="PROSITE" id="PS00843">
    <property type="entry name" value="DALA_DALA_LIGASE_1"/>
    <property type="match status" value="1"/>
</dbReference>
<evidence type="ECO:0000256" key="12">
    <source>
        <dbReference type="PIRSR" id="PIRSR039102-3"/>
    </source>
</evidence>
<keyword evidence="4 10" id="KW-0436">Ligase</keyword>
<reference evidence="15 16" key="1">
    <citation type="submission" date="2017-06" db="EMBL/GenBank/DDBJ databases">
        <title>Novel microbial phyla capable of carbon fixation and sulfur reduction in deep-sea sediments.</title>
        <authorList>
            <person name="Huang J."/>
            <person name="Baker B."/>
            <person name="Wang Y."/>
        </authorList>
    </citation>
    <scope>NUCLEOTIDE SEQUENCE [LARGE SCALE GENOMIC DNA]</scope>
    <source>
        <strain evidence="15">B3_TA06</strain>
    </source>
</reference>
<dbReference type="UniPathway" id="UPA00219"/>
<evidence type="ECO:0000256" key="3">
    <source>
        <dbReference type="ARBA" id="ARBA00022490"/>
    </source>
</evidence>
<dbReference type="InterPro" id="IPR011095">
    <property type="entry name" value="Dala_Dala_lig_C"/>
</dbReference>
<dbReference type="InterPro" id="IPR000291">
    <property type="entry name" value="D-Ala_lig_Van_CS"/>
</dbReference>
<evidence type="ECO:0000256" key="13">
    <source>
        <dbReference type="PROSITE-ProRule" id="PRU00409"/>
    </source>
</evidence>
<evidence type="ECO:0000256" key="8">
    <source>
        <dbReference type="ARBA" id="ARBA00022984"/>
    </source>
</evidence>
<dbReference type="GO" id="GO:0008360">
    <property type="term" value="P:regulation of cell shape"/>
    <property type="evidence" value="ECO:0007669"/>
    <property type="project" value="UniProtKB-KW"/>
</dbReference>
<evidence type="ECO:0000256" key="2">
    <source>
        <dbReference type="ARBA" id="ARBA00010871"/>
    </source>
</evidence>
<keyword evidence="12" id="KW-0460">Magnesium</keyword>
<feature type="binding site" evidence="12">
    <location>
        <position position="266"/>
    </location>
    <ligand>
        <name>Mg(2+)</name>
        <dbReference type="ChEBI" id="CHEBI:18420"/>
        <label>1</label>
    </ligand>
</feature>
<feature type="active site" evidence="11">
    <location>
        <position position="290"/>
    </location>
</feature>
<keyword evidence="9 10" id="KW-0961">Cell wall biogenesis/degradation</keyword>
<comment type="catalytic activity">
    <reaction evidence="10">
        <text>2 D-alanine + ATP = D-alanyl-D-alanine + ADP + phosphate + H(+)</text>
        <dbReference type="Rhea" id="RHEA:11224"/>
        <dbReference type="ChEBI" id="CHEBI:15378"/>
        <dbReference type="ChEBI" id="CHEBI:30616"/>
        <dbReference type="ChEBI" id="CHEBI:43474"/>
        <dbReference type="ChEBI" id="CHEBI:57416"/>
        <dbReference type="ChEBI" id="CHEBI:57822"/>
        <dbReference type="ChEBI" id="CHEBI:456216"/>
        <dbReference type="EC" id="6.3.2.4"/>
    </reaction>
</comment>
<sequence>MVDKSLVESLKGKRVVVCSGGWSSEREISLLSGRNVFEALRRQGIEAVSFDLTSPDDLPKLLKEKPDVIFIALHGKAGEDGSFQGFCEVAGIPYTGSGVAASAIGMDKWVSKWIFARNDIPTPRFVPLPGDTDHVPAAQKAAQEFGFPVIIKPRFEGSSVGVHIVHDELALLEQTRRVQAEFGDVLLEEFISGMTGTAGILGDQALPLLELVPKTQEFYDYQAKYTKGATEFICPARMDPERTKRTQELALRAFRSIDARHFGRVDFMLAENSQPYLLEVNTIPGLTDLSDLPAAANVLGISYDELILRIALMALGEQ</sequence>
<dbReference type="NCBIfam" id="TIGR01205">
    <property type="entry name" value="D_ala_D_alaTIGR"/>
    <property type="match status" value="1"/>
</dbReference>
<accession>A0A532V671</accession>
<dbReference type="SUPFAM" id="SSF56059">
    <property type="entry name" value="Glutathione synthetase ATP-binding domain-like"/>
    <property type="match status" value="1"/>
</dbReference>
<evidence type="ECO:0000256" key="6">
    <source>
        <dbReference type="ARBA" id="ARBA00022840"/>
    </source>
</evidence>
<dbReference type="Gene3D" id="3.30.1490.20">
    <property type="entry name" value="ATP-grasp fold, A domain"/>
    <property type="match status" value="1"/>
</dbReference>
<dbReference type="GO" id="GO:0046872">
    <property type="term" value="F:metal ion binding"/>
    <property type="evidence" value="ECO:0007669"/>
    <property type="project" value="UniProtKB-KW"/>
</dbReference>
<evidence type="ECO:0000256" key="7">
    <source>
        <dbReference type="ARBA" id="ARBA00022960"/>
    </source>
</evidence>
<dbReference type="PANTHER" id="PTHR23132:SF23">
    <property type="entry name" value="D-ALANINE--D-ALANINE LIGASE B"/>
    <property type="match status" value="1"/>
</dbReference>
<dbReference type="Gene3D" id="3.30.470.20">
    <property type="entry name" value="ATP-grasp fold, B domain"/>
    <property type="match status" value="1"/>
</dbReference>
<dbReference type="EC" id="6.3.2.4" evidence="10"/>
<comment type="caution">
    <text evidence="15">The sequence shown here is derived from an EMBL/GenBank/DDBJ whole genome shotgun (WGS) entry which is preliminary data.</text>
</comment>
<comment type="cofactor">
    <cofactor evidence="12">
        <name>Mg(2+)</name>
        <dbReference type="ChEBI" id="CHEBI:18420"/>
    </cofactor>
    <cofactor evidence="12">
        <name>Mn(2+)</name>
        <dbReference type="ChEBI" id="CHEBI:29035"/>
    </cofactor>
    <text evidence="12">Binds 2 magnesium or manganese ions per subunit.</text>
</comment>
<evidence type="ECO:0000313" key="15">
    <source>
        <dbReference type="EMBL" id="TKJ42691.1"/>
    </source>
</evidence>
<dbReference type="GO" id="GO:0005737">
    <property type="term" value="C:cytoplasm"/>
    <property type="evidence" value="ECO:0007669"/>
    <property type="project" value="UniProtKB-SubCell"/>
</dbReference>
<keyword evidence="12" id="KW-0479">Metal-binding</keyword>
<feature type="binding site" evidence="12">
    <location>
        <position position="279"/>
    </location>
    <ligand>
        <name>Mg(2+)</name>
        <dbReference type="ChEBI" id="CHEBI:18420"/>
        <label>1</label>
    </ligand>
</feature>
<feature type="binding site" evidence="12">
    <location>
        <position position="281"/>
    </location>
    <ligand>
        <name>Mg(2+)</name>
        <dbReference type="ChEBI" id="CHEBI:18420"/>
        <label>2</label>
    </ligand>
</feature>
<dbReference type="AlphaFoldDB" id="A0A532V671"/>
<feature type="binding site" evidence="12">
    <location>
        <position position="279"/>
    </location>
    <ligand>
        <name>Mg(2+)</name>
        <dbReference type="ChEBI" id="CHEBI:18420"/>
        <label>2</label>
    </ligand>
</feature>
<feature type="active site" evidence="11">
    <location>
        <position position="25"/>
    </location>
</feature>
<evidence type="ECO:0000256" key="9">
    <source>
        <dbReference type="ARBA" id="ARBA00023316"/>
    </source>
</evidence>
<dbReference type="GO" id="GO:0071555">
    <property type="term" value="P:cell wall organization"/>
    <property type="evidence" value="ECO:0007669"/>
    <property type="project" value="UniProtKB-KW"/>
</dbReference>
<dbReference type="Proteomes" id="UP000317778">
    <property type="component" value="Unassembled WGS sequence"/>
</dbReference>
<protein>
    <recommendedName>
        <fullName evidence="10">D-alanine--D-alanine ligase</fullName>
        <ecNumber evidence="10">6.3.2.4</ecNumber>
    </recommendedName>
    <alternativeName>
        <fullName evidence="10">D-Ala-D-Ala ligase</fullName>
    </alternativeName>
    <alternativeName>
        <fullName evidence="10">D-alanylalanine synthetase</fullName>
    </alternativeName>
</protein>
<dbReference type="GO" id="GO:0009252">
    <property type="term" value="P:peptidoglycan biosynthetic process"/>
    <property type="evidence" value="ECO:0007669"/>
    <property type="project" value="UniProtKB-UniRule"/>
</dbReference>
<dbReference type="PROSITE" id="PS00844">
    <property type="entry name" value="DALA_DALA_LIGASE_2"/>
    <property type="match status" value="1"/>
</dbReference>
<evidence type="ECO:0000256" key="11">
    <source>
        <dbReference type="PIRSR" id="PIRSR039102-1"/>
    </source>
</evidence>
<organism evidence="15 16">
    <name type="scientific">candidate division TA06 bacterium B3_TA06</name>
    <dbReference type="NCBI Taxonomy" id="2012487"/>
    <lineage>
        <taxon>Bacteria</taxon>
        <taxon>Bacteria division TA06</taxon>
    </lineage>
</organism>